<dbReference type="InterPro" id="IPR037522">
    <property type="entry name" value="HD_GYP_dom"/>
</dbReference>
<feature type="region of interest" description="Disordered" evidence="1">
    <location>
        <begin position="91"/>
        <end position="126"/>
    </location>
</feature>
<protein>
    <recommendedName>
        <fullName evidence="2">HD-GYP domain-containing protein</fullName>
    </recommendedName>
</protein>
<dbReference type="EMBL" id="BAABIK010000006">
    <property type="protein sequence ID" value="GAA4936015.1"/>
    <property type="molecule type" value="Genomic_DNA"/>
</dbReference>
<evidence type="ECO:0000259" key="2">
    <source>
        <dbReference type="PROSITE" id="PS51832"/>
    </source>
</evidence>
<proteinExistence type="predicted"/>
<keyword evidence="4" id="KW-1185">Reference proteome</keyword>
<accession>A0ABP9GHX9</accession>
<dbReference type="Proteomes" id="UP001499993">
    <property type="component" value="Unassembled WGS sequence"/>
</dbReference>
<dbReference type="RefSeq" id="WP_345556066.1">
    <property type="nucleotide sequence ID" value="NZ_BAABIK010000006.1"/>
</dbReference>
<name>A0ABP9GHX9_9ACTN</name>
<sequence>MSYVPRAALPARVLYREDVQEALVRRDFGRVFALVRRWGGISFSAIAESCDVKPERVGKLARGEGEVTSFDKVLQISDGLRVPGHMLGLLPRPWESEEPAGSSDSPTFHGAGRPPATADHVESPAPHAWQSSLLDRALSLSFTPGGSRQPVDNASALWQTDVHRFTEVRESSVSADEITPEVLRWLVAPPAVRDLPASTAIAVAEDDIAAIRRACGLFEALDHEFGGGHARAAAVQYLHSEVAPLLYGSYTAPAQRDLFSATAHFSYKVGAMAYDAALHGLARRYFLQALNFAHIAADTALAGKALALMSHQANFLGDFRSAVDFARSAKAGTRTKVTPGVYAMYSAMEARGLASLGEERQCAAALREMEDSFSRRDDEEPAWLDYFDAAEVHDEFAHCYHDLGHAERAAQHARAAITATRREYRRSRTFAGLTLASSCLIGARGRDVEQACGLAEAALHEAGSLRSARVHAYVSRFDHGLRPYAETAAVQRFREQVLPELRLSAPMHDR</sequence>
<evidence type="ECO:0000256" key="1">
    <source>
        <dbReference type="SAM" id="MobiDB-lite"/>
    </source>
</evidence>
<evidence type="ECO:0000313" key="3">
    <source>
        <dbReference type="EMBL" id="GAA4936015.1"/>
    </source>
</evidence>
<dbReference type="PROSITE" id="PS51832">
    <property type="entry name" value="HD_GYP"/>
    <property type="match status" value="1"/>
</dbReference>
<feature type="domain" description="HD-GYP" evidence="2">
    <location>
        <begin position="448"/>
        <end position="510"/>
    </location>
</feature>
<organism evidence="3 4">
    <name type="scientific">Streptomonospora halophila</name>
    <dbReference type="NCBI Taxonomy" id="427369"/>
    <lineage>
        <taxon>Bacteria</taxon>
        <taxon>Bacillati</taxon>
        <taxon>Actinomycetota</taxon>
        <taxon>Actinomycetes</taxon>
        <taxon>Streptosporangiales</taxon>
        <taxon>Nocardiopsidaceae</taxon>
        <taxon>Streptomonospora</taxon>
    </lineage>
</organism>
<gene>
    <name evidence="3" type="ORF">GCM10023224_16030</name>
</gene>
<evidence type="ECO:0000313" key="4">
    <source>
        <dbReference type="Proteomes" id="UP001499993"/>
    </source>
</evidence>
<comment type="caution">
    <text evidence="3">The sequence shown here is derived from an EMBL/GenBank/DDBJ whole genome shotgun (WGS) entry which is preliminary data.</text>
</comment>
<reference evidence="4" key="1">
    <citation type="journal article" date="2019" name="Int. J. Syst. Evol. Microbiol.">
        <title>The Global Catalogue of Microorganisms (GCM) 10K type strain sequencing project: providing services to taxonomists for standard genome sequencing and annotation.</title>
        <authorList>
            <consortium name="The Broad Institute Genomics Platform"/>
            <consortium name="The Broad Institute Genome Sequencing Center for Infectious Disease"/>
            <person name="Wu L."/>
            <person name="Ma J."/>
        </authorList>
    </citation>
    <scope>NUCLEOTIDE SEQUENCE [LARGE SCALE GENOMIC DNA]</scope>
    <source>
        <strain evidence="4">JCM 18123</strain>
    </source>
</reference>